<dbReference type="EC" id="4.1.1.65" evidence="11"/>
<organism evidence="13 14">
    <name type="scientific">Dyadobacter jiangsuensis</name>
    <dbReference type="NCBI Taxonomy" id="1591085"/>
    <lineage>
        <taxon>Bacteria</taxon>
        <taxon>Pseudomonadati</taxon>
        <taxon>Bacteroidota</taxon>
        <taxon>Cytophagia</taxon>
        <taxon>Cytophagales</taxon>
        <taxon>Spirosomataceae</taxon>
        <taxon>Dyadobacter</taxon>
    </lineage>
</organism>
<dbReference type="GO" id="GO:0006646">
    <property type="term" value="P:phosphatidylethanolamine biosynthetic process"/>
    <property type="evidence" value="ECO:0007669"/>
    <property type="project" value="UniProtKB-UniRule"/>
</dbReference>
<keyword evidence="7 11" id="KW-0594">Phospholipid biosynthesis</keyword>
<evidence type="ECO:0000256" key="3">
    <source>
        <dbReference type="ARBA" id="ARBA00022793"/>
    </source>
</evidence>
<comment type="function">
    <text evidence="11">Catalyzes the formation of phosphatidylethanolamine (PtdEtn) from phosphatidylserine (PtdSer).</text>
</comment>
<evidence type="ECO:0000313" key="14">
    <source>
        <dbReference type="Proteomes" id="UP000241964"/>
    </source>
</evidence>
<name>A0A2P8G5Z9_9BACT</name>
<proteinExistence type="inferred from homology"/>
<keyword evidence="10 11" id="KW-0670">Pyruvate</keyword>
<comment type="pathway">
    <text evidence="11">Phospholipid metabolism; phosphatidylethanolamine biosynthesis; phosphatidylethanolamine from CDP-diacylglycerol: step 2/2.</text>
</comment>
<gene>
    <name evidence="11" type="primary">psd</name>
    <name evidence="13" type="ORF">CLV60_105243</name>
</gene>
<dbReference type="UniPathway" id="UPA00558">
    <property type="reaction ID" value="UER00616"/>
</dbReference>
<comment type="subunit">
    <text evidence="11">Heterodimer of a large membrane-associated beta subunit and a small pyruvoyl-containing alpha subunit.</text>
</comment>
<feature type="transmembrane region" description="Helical" evidence="12">
    <location>
        <begin position="34"/>
        <end position="54"/>
    </location>
</feature>
<evidence type="ECO:0000256" key="12">
    <source>
        <dbReference type="SAM" id="Phobius"/>
    </source>
</evidence>
<dbReference type="Pfam" id="PF02666">
    <property type="entry name" value="PS_Dcarbxylase"/>
    <property type="match status" value="1"/>
</dbReference>
<keyword evidence="1 11" id="KW-1003">Cell membrane</keyword>
<dbReference type="EMBL" id="PYAS01000005">
    <property type="protein sequence ID" value="PSL29401.1"/>
    <property type="molecule type" value="Genomic_DNA"/>
</dbReference>
<comment type="cofactor">
    <cofactor evidence="11">
        <name>pyruvate</name>
        <dbReference type="ChEBI" id="CHEBI:15361"/>
    </cofactor>
    <text evidence="11">Binds 1 pyruvoyl group covalently per subunit.</text>
</comment>
<dbReference type="NCBIfam" id="NF003678">
    <property type="entry name" value="PRK05305.1-2"/>
    <property type="match status" value="1"/>
</dbReference>
<evidence type="ECO:0000256" key="9">
    <source>
        <dbReference type="ARBA" id="ARBA00023264"/>
    </source>
</evidence>
<keyword evidence="5 11" id="KW-0472">Membrane</keyword>
<keyword evidence="2 11" id="KW-0444">Lipid biosynthesis</keyword>
<accession>A0A2P8G5Z9</accession>
<keyword evidence="14" id="KW-1185">Reference proteome</keyword>
<keyword evidence="3 11" id="KW-0210">Decarboxylase</keyword>
<protein>
    <recommendedName>
        <fullName evidence="11">Phosphatidylserine decarboxylase proenzyme</fullName>
        <ecNumber evidence="11">4.1.1.65</ecNumber>
    </recommendedName>
    <component>
        <recommendedName>
            <fullName evidence="11">Phosphatidylserine decarboxylase alpha chain</fullName>
        </recommendedName>
    </component>
    <component>
        <recommendedName>
            <fullName evidence="11">Phosphatidylserine decarboxylase beta chain</fullName>
        </recommendedName>
    </component>
</protein>
<evidence type="ECO:0000256" key="10">
    <source>
        <dbReference type="ARBA" id="ARBA00023317"/>
    </source>
</evidence>
<feature type="site" description="Cleavage (non-hydrolytic); by autocatalysis" evidence="11">
    <location>
        <begin position="187"/>
        <end position="188"/>
    </location>
</feature>
<evidence type="ECO:0000256" key="1">
    <source>
        <dbReference type="ARBA" id="ARBA00022475"/>
    </source>
</evidence>
<dbReference type="PANTHER" id="PTHR35809">
    <property type="entry name" value="ARCHAETIDYLSERINE DECARBOXYLASE PROENZYME-RELATED"/>
    <property type="match status" value="1"/>
</dbReference>
<dbReference type="GO" id="GO:0005886">
    <property type="term" value="C:plasma membrane"/>
    <property type="evidence" value="ECO:0007669"/>
    <property type="project" value="UniProtKB-SubCell"/>
</dbReference>
<keyword evidence="12" id="KW-1133">Transmembrane helix</keyword>
<dbReference type="OrthoDB" id="9790893at2"/>
<keyword evidence="4 11" id="KW-0443">Lipid metabolism</keyword>
<comment type="catalytic activity">
    <reaction evidence="11">
        <text>a 1,2-diacyl-sn-glycero-3-phospho-L-serine + H(+) = a 1,2-diacyl-sn-glycero-3-phosphoethanolamine + CO2</text>
        <dbReference type="Rhea" id="RHEA:20828"/>
        <dbReference type="ChEBI" id="CHEBI:15378"/>
        <dbReference type="ChEBI" id="CHEBI:16526"/>
        <dbReference type="ChEBI" id="CHEBI:57262"/>
        <dbReference type="ChEBI" id="CHEBI:64612"/>
        <dbReference type="EC" id="4.1.1.65"/>
    </reaction>
</comment>
<reference evidence="13 14" key="1">
    <citation type="submission" date="2018-03" db="EMBL/GenBank/DDBJ databases">
        <title>Genomic Encyclopedia of Archaeal and Bacterial Type Strains, Phase II (KMG-II): from individual species to whole genera.</title>
        <authorList>
            <person name="Goeker M."/>
        </authorList>
    </citation>
    <scope>NUCLEOTIDE SEQUENCE [LARGE SCALE GENOMIC DNA]</scope>
    <source>
        <strain evidence="13 14">DSM 29057</strain>
    </source>
</reference>
<keyword evidence="6 11" id="KW-0865">Zymogen</keyword>
<evidence type="ECO:0000256" key="4">
    <source>
        <dbReference type="ARBA" id="ARBA00023098"/>
    </source>
</evidence>
<evidence type="ECO:0000313" key="13">
    <source>
        <dbReference type="EMBL" id="PSL29401.1"/>
    </source>
</evidence>
<feature type="active site" description="Schiff-base intermediate with substrate; via pyruvic acid" evidence="11">
    <location>
        <position position="188"/>
    </location>
</feature>
<dbReference type="InterPro" id="IPR003817">
    <property type="entry name" value="PS_Dcarbxylase"/>
</dbReference>
<feature type="transmembrane region" description="Helical" evidence="12">
    <location>
        <begin position="7"/>
        <end position="28"/>
    </location>
</feature>
<keyword evidence="9 11" id="KW-1208">Phospholipid metabolism</keyword>
<keyword evidence="12" id="KW-0812">Transmembrane</keyword>
<keyword evidence="8 11" id="KW-0456">Lyase</keyword>
<evidence type="ECO:0000256" key="5">
    <source>
        <dbReference type="ARBA" id="ARBA00023136"/>
    </source>
</evidence>
<feature type="chain" id="PRO_5023257644" description="Phosphatidylserine decarboxylase beta chain" evidence="11">
    <location>
        <begin position="1"/>
        <end position="187"/>
    </location>
</feature>
<comment type="caution">
    <text evidence="13">The sequence shown here is derived from an EMBL/GenBank/DDBJ whole genome shotgun (WGS) entry which is preliminary data.</text>
</comment>
<comment type="subcellular location">
    <subcellularLocation>
        <location evidence="11">Cell membrane</location>
        <topology evidence="11">Peripheral membrane protein</topology>
    </subcellularLocation>
</comment>
<feature type="chain" id="PRO_5023257643" description="Phosphatidylserine decarboxylase alpha chain" evidence="11">
    <location>
        <begin position="188"/>
        <end position="219"/>
    </location>
</feature>
<comment type="PTM">
    <text evidence="11">Is synthesized initially as an inactive proenzyme. Formation of the active enzyme involves a self-maturation process in which the active site pyruvoyl group is generated from an internal serine residue via an autocatalytic post-translational modification. Two non-identical subunits are generated from the proenzyme in this reaction, and the pyruvate is formed at the N-terminus of the alpha chain, which is derived from the carboxyl end of the proenzyme. The post-translation cleavage follows an unusual pathway, termed non-hydrolytic serinolysis, in which the side chain hydroxyl group of the serine supplies its oxygen atom to form the C-terminus of the beta chain, while the remainder of the serine residue undergoes an oxidative deamination to produce ammonia and the pyruvoyl prosthetic group on the alpha chain.</text>
</comment>
<dbReference type="RefSeq" id="WP_106595856.1">
    <property type="nucleotide sequence ID" value="NZ_PYAS01000005.1"/>
</dbReference>
<dbReference type="InterPro" id="IPR033175">
    <property type="entry name" value="PSD-A"/>
</dbReference>
<evidence type="ECO:0000256" key="7">
    <source>
        <dbReference type="ARBA" id="ARBA00023209"/>
    </source>
</evidence>
<dbReference type="HAMAP" id="MF_00664">
    <property type="entry name" value="PS_decarb_PSD_A"/>
    <property type="match status" value="1"/>
</dbReference>
<dbReference type="Proteomes" id="UP000241964">
    <property type="component" value="Unassembled WGS sequence"/>
</dbReference>
<dbReference type="AlphaFoldDB" id="A0A2P8G5Z9"/>
<evidence type="ECO:0000256" key="6">
    <source>
        <dbReference type="ARBA" id="ARBA00023145"/>
    </source>
</evidence>
<comment type="similarity">
    <text evidence="11">Belongs to the phosphatidylserine decarboxylase family. PSD-A subfamily.</text>
</comment>
<dbReference type="PANTHER" id="PTHR35809:SF1">
    <property type="entry name" value="ARCHAETIDYLSERINE DECARBOXYLASE PROENZYME-RELATED"/>
    <property type="match status" value="1"/>
</dbReference>
<sequence length="219" mass="25054">MKLHREGYTIMAVTAIVLIMINLGINYLLPDGYWIPRLTLIASVVIFFLVVQFFRVPTRVVRQSDREIVAPCDGKVVVIEEVVETEYFKGPRRQISIFMSPLNVHVNWNPISGVIQYFKYHPGLYLVAWHPKSSTENERTTVVIRNKEGIEVLFRQIAGAAARRIRWYVKEGDKVEQSTEMGFIKFGSRVDLYIPLDAEINVNLQDKTVGSVTVLATLK</sequence>
<evidence type="ECO:0000256" key="8">
    <source>
        <dbReference type="ARBA" id="ARBA00023239"/>
    </source>
</evidence>
<evidence type="ECO:0000256" key="2">
    <source>
        <dbReference type="ARBA" id="ARBA00022516"/>
    </source>
</evidence>
<dbReference type="GO" id="GO:0004609">
    <property type="term" value="F:phosphatidylserine decarboxylase activity"/>
    <property type="evidence" value="ECO:0007669"/>
    <property type="project" value="UniProtKB-UniRule"/>
</dbReference>
<feature type="modified residue" description="Pyruvic acid (Ser); by autocatalysis" evidence="11">
    <location>
        <position position="188"/>
    </location>
</feature>
<evidence type="ECO:0000256" key="11">
    <source>
        <dbReference type="HAMAP-Rule" id="MF_00664"/>
    </source>
</evidence>